<protein>
    <submittedName>
        <fullName evidence="1">Uncharacterized protein</fullName>
    </submittedName>
</protein>
<proteinExistence type="predicted"/>
<dbReference type="AlphaFoldDB" id="A0A5N6RCY1"/>
<name>A0A5N6RCY1_9ROSI</name>
<accession>A0A5N6RCY1</accession>
<evidence type="ECO:0000313" key="2">
    <source>
        <dbReference type="Proteomes" id="UP000327013"/>
    </source>
</evidence>
<dbReference type="EMBL" id="CM017326">
    <property type="protein sequence ID" value="KAE8076504.1"/>
    <property type="molecule type" value="Genomic_DNA"/>
</dbReference>
<dbReference type="Proteomes" id="UP000327013">
    <property type="component" value="Chromosome 6"/>
</dbReference>
<sequence length="100" mass="11063">MAFQPKDTEAYVWVVPSSIVLTQGGASDGAALEETTGAPNVSDPYVQIEEYLRSAERGVQHQEYGPHYGSGGAIPDVYFRHDEYVSHEATPEEEEFYHGL</sequence>
<keyword evidence="2" id="KW-1185">Reference proteome</keyword>
<organism evidence="1 2">
    <name type="scientific">Carpinus fangiana</name>
    <dbReference type="NCBI Taxonomy" id="176857"/>
    <lineage>
        <taxon>Eukaryota</taxon>
        <taxon>Viridiplantae</taxon>
        <taxon>Streptophyta</taxon>
        <taxon>Embryophyta</taxon>
        <taxon>Tracheophyta</taxon>
        <taxon>Spermatophyta</taxon>
        <taxon>Magnoliopsida</taxon>
        <taxon>eudicotyledons</taxon>
        <taxon>Gunneridae</taxon>
        <taxon>Pentapetalae</taxon>
        <taxon>rosids</taxon>
        <taxon>fabids</taxon>
        <taxon>Fagales</taxon>
        <taxon>Betulaceae</taxon>
        <taxon>Carpinus</taxon>
    </lineage>
</organism>
<evidence type="ECO:0000313" key="1">
    <source>
        <dbReference type="EMBL" id="KAE8076504.1"/>
    </source>
</evidence>
<gene>
    <name evidence="1" type="ORF">FH972_015151</name>
</gene>
<reference evidence="1 2" key="1">
    <citation type="submission" date="2019-06" db="EMBL/GenBank/DDBJ databases">
        <title>A chromosomal-level reference genome of Carpinus fangiana (Coryloideae, Betulaceae).</title>
        <authorList>
            <person name="Yang X."/>
            <person name="Wang Z."/>
            <person name="Zhang L."/>
            <person name="Hao G."/>
            <person name="Liu J."/>
            <person name="Yang Y."/>
        </authorList>
    </citation>
    <scope>NUCLEOTIDE SEQUENCE [LARGE SCALE GENOMIC DNA]</scope>
    <source>
        <strain evidence="1">Cfa_2016G</strain>
        <tissue evidence="1">Leaf</tissue>
    </source>
</reference>